<protein>
    <submittedName>
        <fullName evidence="2">Uncharacterized protein</fullName>
    </submittedName>
</protein>
<proteinExistence type="predicted"/>
<keyword evidence="1" id="KW-0472">Membrane</keyword>
<accession>A0A7T2D9C5</accession>
<keyword evidence="1" id="KW-1133">Transmembrane helix</keyword>
<evidence type="ECO:0000313" key="2">
    <source>
        <dbReference type="EMBL" id="QPP47074.1"/>
    </source>
</evidence>
<evidence type="ECO:0000256" key="1">
    <source>
        <dbReference type="SAM" id="Phobius"/>
    </source>
</evidence>
<name>A0A7T2D9C5_9CAUD</name>
<keyword evidence="1" id="KW-0812">Transmembrane</keyword>
<feature type="transmembrane region" description="Helical" evidence="1">
    <location>
        <begin position="27"/>
        <end position="60"/>
    </location>
</feature>
<sequence>MKKPRNIIKILGVGQHLHHLMRRIHSLVLIHMILMFLFMYGRAIHVEVLVILVVHLHLVIEENYGSDFV</sequence>
<organism evidence="2 3">
    <name type="scientific">Shigella phage Sfk20</name>
    <dbReference type="NCBI Taxonomy" id="2795221"/>
    <lineage>
        <taxon>Viruses</taxon>
        <taxon>Duplodnaviria</taxon>
        <taxon>Heunggongvirae</taxon>
        <taxon>Uroviricota</taxon>
        <taxon>Caudoviricetes</taxon>
        <taxon>Pantevenvirales</taxon>
        <taxon>Straboviridae</taxon>
        <taxon>Tevenvirinae</taxon>
        <taxon>Tequatrovirus</taxon>
        <taxon>Tequatrovirus pss1</taxon>
    </lineage>
</organism>
<dbReference type="EMBL" id="MW341595">
    <property type="protein sequence ID" value="QPP47074.1"/>
    <property type="molecule type" value="Genomic_DNA"/>
</dbReference>
<reference evidence="2 3" key="1">
    <citation type="submission" date="2020-12" db="EMBL/GenBank/DDBJ databases">
        <authorList>
            <person name="Mallick B."/>
            <person name="Mondal P."/>
            <person name="Dutta M."/>
        </authorList>
    </citation>
    <scope>NUCLEOTIDE SEQUENCE [LARGE SCALE GENOMIC DNA]</scope>
</reference>
<dbReference type="Proteomes" id="UP000595851">
    <property type="component" value="Segment"/>
</dbReference>
<evidence type="ECO:0000313" key="3">
    <source>
        <dbReference type="Proteomes" id="UP000595851"/>
    </source>
</evidence>